<evidence type="ECO:0000256" key="3">
    <source>
        <dbReference type="ARBA" id="ARBA00022538"/>
    </source>
</evidence>
<gene>
    <name evidence="9" type="ORF">GH808_08675</name>
</gene>
<dbReference type="Pfam" id="PF02080">
    <property type="entry name" value="TrkA_C"/>
    <property type="match status" value="1"/>
</dbReference>
<dbReference type="InterPro" id="IPR003148">
    <property type="entry name" value="RCK_N"/>
</dbReference>
<evidence type="ECO:0000256" key="2">
    <source>
        <dbReference type="ARBA" id="ARBA00022448"/>
    </source>
</evidence>
<dbReference type="InterPro" id="IPR036721">
    <property type="entry name" value="RCK_C_sf"/>
</dbReference>
<dbReference type="InterPro" id="IPR006036">
    <property type="entry name" value="K_uptake_TrkA"/>
</dbReference>
<evidence type="ECO:0000256" key="6">
    <source>
        <dbReference type="ARBA" id="ARBA00023065"/>
    </source>
</evidence>
<dbReference type="PROSITE" id="PS51201">
    <property type="entry name" value="RCK_N"/>
    <property type="match status" value="1"/>
</dbReference>
<dbReference type="InterPro" id="IPR036291">
    <property type="entry name" value="NAD(P)-bd_dom_sf"/>
</dbReference>
<dbReference type="RefSeq" id="WP_186842393.1">
    <property type="nucleotide sequence ID" value="NZ_WJBC01000011.1"/>
</dbReference>
<keyword evidence="2" id="KW-0813">Transport</keyword>
<accession>A0ABR6WVF1</accession>
<dbReference type="Pfam" id="PF02254">
    <property type="entry name" value="TrkA_N"/>
    <property type="match status" value="1"/>
</dbReference>
<evidence type="ECO:0000313" key="9">
    <source>
        <dbReference type="EMBL" id="MBC3804506.1"/>
    </source>
</evidence>
<organism evidence="9 10">
    <name type="scientific">Acetobacterium fimetarium</name>
    <dbReference type="NCBI Taxonomy" id="52691"/>
    <lineage>
        <taxon>Bacteria</taxon>
        <taxon>Bacillati</taxon>
        <taxon>Bacillota</taxon>
        <taxon>Clostridia</taxon>
        <taxon>Eubacteriales</taxon>
        <taxon>Eubacteriaceae</taxon>
        <taxon>Acetobacterium</taxon>
    </lineage>
</organism>
<dbReference type="EMBL" id="WJBC01000011">
    <property type="protein sequence ID" value="MBC3804506.1"/>
    <property type="molecule type" value="Genomic_DNA"/>
</dbReference>
<dbReference type="SUPFAM" id="SSF116726">
    <property type="entry name" value="TrkA C-terminal domain-like"/>
    <property type="match status" value="1"/>
</dbReference>
<dbReference type="InterPro" id="IPR006037">
    <property type="entry name" value="RCK_C"/>
</dbReference>
<keyword evidence="4" id="KW-0630">Potassium</keyword>
<dbReference type="Proteomes" id="UP000603234">
    <property type="component" value="Unassembled WGS sequence"/>
</dbReference>
<dbReference type="PROSITE" id="PS51202">
    <property type="entry name" value="RCK_C"/>
    <property type="match status" value="1"/>
</dbReference>
<evidence type="ECO:0000256" key="5">
    <source>
        <dbReference type="ARBA" id="ARBA00023027"/>
    </source>
</evidence>
<keyword evidence="3" id="KW-0633">Potassium transport</keyword>
<name>A0ABR6WVF1_9FIRM</name>
<evidence type="ECO:0000256" key="1">
    <source>
        <dbReference type="ARBA" id="ARBA00017378"/>
    </source>
</evidence>
<dbReference type="PANTHER" id="PTHR43833:SF5">
    <property type="entry name" value="TRK SYSTEM POTASSIUM UPTAKE PROTEIN TRKA"/>
    <property type="match status" value="1"/>
</dbReference>
<keyword evidence="5" id="KW-0520">NAD</keyword>
<keyword evidence="6" id="KW-0406">Ion transport</keyword>
<protein>
    <recommendedName>
        <fullName evidence="1">Trk system potassium uptake protein TrkA</fullName>
    </recommendedName>
</protein>
<sequence length="222" mass="23923">MNVIIVGGGRVGEYLATLLLSAGHRVQLIEIRPHQVAILEQDFPKETVILGSGTDPAVLEAAGIRTADVVAVVTGADEINLVAATIARLEYQVPRVVARVKNPKNAWLFTPKMGVDVALNQAELMASLVVEEMSVGDMMTLLKLNKGAFSLIEEKVHPASQAVGKEVNQLNLPEECILVAIIRNNKLIIPHGKTRLLSEDEVLAIVHASKIQDLAKILGPIK</sequence>
<feature type="domain" description="RCK N-terminal" evidence="7">
    <location>
        <begin position="1"/>
        <end position="119"/>
    </location>
</feature>
<evidence type="ECO:0000259" key="8">
    <source>
        <dbReference type="PROSITE" id="PS51202"/>
    </source>
</evidence>
<dbReference type="SUPFAM" id="SSF51735">
    <property type="entry name" value="NAD(P)-binding Rossmann-fold domains"/>
    <property type="match status" value="1"/>
</dbReference>
<keyword evidence="10" id="KW-1185">Reference proteome</keyword>
<dbReference type="PANTHER" id="PTHR43833">
    <property type="entry name" value="POTASSIUM CHANNEL PROTEIN 2-RELATED-RELATED"/>
    <property type="match status" value="1"/>
</dbReference>
<dbReference type="PRINTS" id="PR00335">
    <property type="entry name" value="KUPTAKETRKA"/>
</dbReference>
<comment type="caution">
    <text evidence="9">The sequence shown here is derived from an EMBL/GenBank/DDBJ whole genome shotgun (WGS) entry which is preliminary data.</text>
</comment>
<proteinExistence type="predicted"/>
<feature type="domain" description="RCK C-terminal" evidence="8">
    <location>
        <begin position="139"/>
        <end position="220"/>
    </location>
</feature>
<evidence type="ECO:0000313" key="10">
    <source>
        <dbReference type="Proteomes" id="UP000603234"/>
    </source>
</evidence>
<evidence type="ECO:0000256" key="4">
    <source>
        <dbReference type="ARBA" id="ARBA00022958"/>
    </source>
</evidence>
<evidence type="ECO:0000259" key="7">
    <source>
        <dbReference type="PROSITE" id="PS51201"/>
    </source>
</evidence>
<reference evidence="9 10" key="1">
    <citation type="journal article" date="2020" name="mSystems">
        <title>Defining Genomic and Predicted Metabolic Features of the Acetobacterium Genus.</title>
        <authorList>
            <person name="Ross D.E."/>
            <person name="Marshall C.W."/>
            <person name="Gulliver D."/>
            <person name="May H.D."/>
            <person name="Norman R.S."/>
        </authorList>
    </citation>
    <scope>NUCLEOTIDE SEQUENCE [LARGE SCALE GENOMIC DNA]</scope>
    <source>
        <strain evidence="9 10">DSM 8238</strain>
    </source>
</reference>
<dbReference type="Gene3D" id="3.30.70.1450">
    <property type="entry name" value="Regulator of K+ conductance, C-terminal domain"/>
    <property type="match status" value="1"/>
</dbReference>
<dbReference type="Gene3D" id="3.40.50.720">
    <property type="entry name" value="NAD(P)-binding Rossmann-like Domain"/>
    <property type="match status" value="1"/>
</dbReference>
<dbReference type="InterPro" id="IPR050721">
    <property type="entry name" value="Trk_Ktr_HKT_K-transport"/>
</dbReference>